<dbReference type="Proteomes" id="UP000295504">
    <property type="component" value="Unassembled WGS sequence"/>
</dbReference>
<name>A0A4R2SPH5_9FIRM</name>
<dbReference type="GO" id="GO:0003677">
    <property type="term" value="F:DNA binding"/>
    <property type="evidence" value="ECO:0007669"/>
    <property type="project" value="InterPro"/>
</dbReference>
<comment type="caution">
    <text evidence="2">The sequence shown here is derived from an EMBL/GenBank/DDBJ whole genome shotgun (WGS) entry which is preliminary data.</text>
</comment>
<dbReference type="RefSeq" id="WP_243098309.1">
    <property type="nucleotide sequence ID" value="NZ_SLYC01000097.1"/>
</dbReference>
<dbReference type="SUPFAM" id="SSF53098">
    <property type="entry name" value="Ribonuclease H-like"/>
    <property type="match status" value="1"/>
</dbReference>
<keyword evidence="3" id="KW-1185">Reference proteome</keyword>
<dbReference type="Gene3D" id="3.90.350.10">
    <property type="entry name" value="Transposase Inhibitor Protein From Tn5, Chain A, domain 1"/>
    <property type="match status" value="1"/>
</dbReference>
<reference evidence="2 3" key="1">
    <citation type="submission" date="2019-03" db="EMBL/GenBank/DDBJ databases">
        <title>Genomic Encyclopedia of Type Strains, Phase IV (KMG-IV): sequencing the most valuable type-strain genomes for metagenomic binning, comparative biology and taxonomic classification.</title>
        <authorList>
            <person name="Goeker M."/>
        </authorList>
    </citation>
    <scope>NUCLEOTIDE SEQUENCE [LARGE SCALE GENOMIC DNA]</scope>
    <source>
        <strain evidence="2 3">DSM 100013</strain>
    </source>
</reference>
<protein>
    <submittedName>
        <fullName evidence="2">DDE family transposase</fullName>
    </submittedName>
</protein>
<dbReference type="EMBL" id="SLYC01000097">
    <property type="protein sequence ID" value="TCP92047.1"/>
    <property type="molecule type" value="Genomic_DNA"/>
</dbReference>
<evidence type="ECO:0000313" key="3">
    <source>
        <dbReference type="Proteomes" id="UP000295504"/>
    </source>
</evidence>
<organism evidence="2 3">
    <name type="scientific">Serpentinicella alkaliphila</name>
    <dbReference type="NCBI Taxonomy" id="1734049"/>
    <lineage>
        <taxon>Bacteria</taxon>
        <taxon>Bacillati</taxon>
        <taxon>Bacillota</taxon>
        <taxon>Clostridia</taxon>
        <taxon>Peptostreptococcales</taxon>
        <taxon>Natronincolaceae</taxon>
        <taxon>Serpentinicella</taxon>
    </lineage>
</organism>
<accession>A0A4R2SPH5</accession>
<sequence>MVLIAITLDEWVINMTLGKPKYRNLQQGNGGGTPVLKAIWDKFDFSLLLTQSGIVKRNGVPTWLIAFAYVVGLIANKNSVSRISDYATKDSLLQPMFRNLKMAQYTFSRFFTTDYNWGLFSFKRVQRLQQEEETAFTEGDVIVLDDTKVAHAHGKKIPFLCWLYDSSIKINIWCMNIVATTVVLKNGLKYPLFWRIWRKVENSDEKQTKIDLSKEMLMDIRRIYTGVLWVAMDRWFLCKDFFNWLTDHQYDWVTKAKRNTALYRKEIENITGRERFIPVKPSMLIKEVFFKLLISGAKDKVSAISIPNIYIKLPYRLVGKQGKVVTKYRYTPIAAVVATRLKEDTEMMKDEFEKNKEVAATYRGAYLLISNRVDNPEEALDAYIKRWSIEVFFRTAKQELGLNSCHSTSESHHYAHIELIFTAETLLVYARWELNNKGAEEGFTHGEMVRNFFNATYRIVIKAQQCFQTIQVHFDTEVRQFARLIDKFWPKNLLLGWFTVQNSQYMES</sequence>
<dbReference type="GO" id="GO:0004803">
    <property type="term" value="F:transposase activity"/>
    <property type="evidence" value="ECO:0007669"/>
    <property type="project" value="InterPro"/>
</dbReference>
<evidence type="ECO:0000259" key="1">
    <source>
        <dbReference type="Pfam" id="PF01609"/>
    </source>
</evidence>
<dbReference type="AlphaFoldDB" id="A0A4R2SPH5"/>
<dbReference type="GO" id="GO:0006313">
    <property type="term" value="P:DNA transposition"/>
    <property type="evidence" value="ECO:0007669"/>
    <property type="project" value="InterPro"/>
</dbReference>
<evidence type="ECO:0000313" key="2">
    <source>
        <dbReference type="EMBL" id="TCP92047.1"/>
    </source>
</evidence>
<gene>
    <name evidence="2" type="ORF">EDD79_10971</name>
</gene>
<proteinExistence type="predicted"/>
<dbReference type="InterPro" id="IPR002559">
    <property type="entry name" value="Transposase_11"/>
</dbReference>
<dbReference type="Pfam" id="PF01609">
    <property type="entry name" value="DDE_Tnp_1"/>
    <property type="match status" value="1"/>
</dbReference>
<dbReference type="InterPro" id="IPR012337">
    <property type="entry name" value="RNaseH-like_sf"/>
</dbReference>
<feature type="domain" description="Transposase IS4-like" evidence="1">
    <location>
        <begin position="209"/>
        <end position="423"/>
    </location>
</feature>
<feature type="non-terminal residue" evidence="2">
    <location>
        <position position="508"/>
    </location>
</feature>